<protein>
    <recommendedName>
        <fullName evidence="4">Crinkler effector protein N-terminal domain-containing protein</fullName>
    </recommendedName>
</protein>
<evidence type="ECO:0000313" key="6">
    <source>
        <dbReference type="Proteomes" id="UP000274822"/>
    </source>
</evidence>
<evidence type="ECO:0000313" key="5">
    <source>
        <dbReference type="EMBL" id="RUS27225.1"/>
    </source>
</evidence>
<feature type="non-terminal residue" evidence="5">
    <location>
        <position position="193"/>
    </location>
</feature>
<keyword evidence="6" id="KW-1185">Reference proteome</keyword>
<organism evidence="5 6">
    <name type="scientific">Jimgerdemannia flammicorona</name>
    <dbReference type="NCBI Taxonomy" id="994334"/>
    <lineage>
        <taxon>Eukaryota</taxon>
        <taxon>Fungi</taxon>
        <taxon>Fungi incertae sedis</taxon>
        <taxon>Mucoromycota</taxon>
        <taxon>Mucoromycotina</taxon>
        <taxon>Endogonomycetes</taxon>
        <taxon>Endogonales</taxon>
        <taxon>Endogonaceae</taxon>
        <taxon>Jimgerdemannia</taxon>
    </lineage>
</organism>
<dbReference type="Pfam" id="PF20147">
    <property type="entry name" value="Crinkler"/>
    <property type="match status" value="1"/>
</dbReference>
<accession>A0A433QBS4</accession>
<feature type="domain" description="Crinkler effector protein N-terminal" evidence="4">
    <location>
        <begin position="4"/>
        <end position="98"/>
    </location>
</feature>
<dbReference type="InterPro" id="IPR045379">
    <property type="entry name" value="Crinkler_N"/>
</dbReference>
<sequence>PDAITIDKNLLVSKLRDAIKEKNSLTFNQTDARMIQLWKVDIPLDMQNDNYKKATLENSTINIDVENDLNGTNLMPVYPISFYFPDQPAAIRVHVIVKPPTPVYIAFENLITSMSVLANRIKDHRNFQYLASDLSFLEVLTNTETRQVREIYDEIVIPNSAWKKEIEEVQPWVNSMYEELAKIFQLTVNWDTR</sequence>
<dbReference type="Proteomes" id="UP000274822">
    <property type="component" value="Unassembled WGS sequence"/>
</dbReference>
<dbReference type="AlphaFoldDB" id="A0A433QBS4"/>
<dbReference type="GO" id="GO:0005576">
    <property type="term" value="C:extracellular region"/>
    <property type="evidence" value="ECO:0007669"/>
    <property type="project" value="UniProtKB-SubCell"/>
</dbReference>
<dbReference type="EMBL" id="RBNJ01008823">
    <property type="protein sequence ID" value="RUS27225.1"/>
    <property type="molecule type" value="Genomic_DNA"/>
</dbReference>
<keyword evidence="3" id="KW-0964">Secreted</keyword>
<proteinExistence type="predicted"/>
<gene>
    <name evidence="5" type="ORF">BC938DRAFT_483573</name>
</gene>
<evidence type="ECO:0000256" key="2">
    <source>
        <dbReference type="ARBA" id="ARBA00004613"/>
    </source>
</evidence>
<comment type="subcellular location">
    <subcellularLocation>
        <location evidence="1">Host cell</location>
    </subcellularLocation>
    <subcellularLocation>
        <location evidence="2">Secreted</location>
    </subcellularLocation>
</comment>
<feature type="non-terminal residue" evidence="5">
    <location>
        <position position="1"/>
    </location>
</feature>
<evidence type="ECO:0000256" key="3">
    <source>
        <dbReference type="ARBA" id="ARBA00022525"/>
    </source>
</evidence>
<name>A0A433QBS4_9FUNG</name>
<evidence type="ECO:0000259" key="4">
    <source>
        <dbReference type="Pfam" id="PF20147"/>
    </source>
</evidence>
<evidence type="ECO:0000256" key="1">
    <source>
        <dbReference type="ARBA" id="ARBA00004340"/>
    </source>
</evidence>
<comment type="caution">
    <text evidence="5">The sequence shown here is derived from an EMBL/GenBank/DDBJ whole genome shotgun (WGS) entry which is preliminary data.</text>
</comment>
<dbReference type="GO" id="GO:0043657">
    <property type="term" value="C:host cell"/>
    <property type="evidence" value="ECO:0007669"/>
    <property type="project" value="UniProtKB-SubCell"/>
</dbReference>
<reference evidence="5 6" key="1">
    <citation type="journal article" date="2018" name="New Phytol.">
        <title>Phylogenomics of Endogonaceae and evolution of mycorrhizas within Mucoromycota.</title>
        <authorList>
            <person name="Chang Y."/>
            <person name="Desiro A."/>
            <person name="Na H."/>
            <person name="Sandor L."/>
            <person name="Lipzen A."/>
            <person name="Clum A."/>
            <person name="Barry K."/>
            <person name="Grigoriev I.V."/>
            <person name="Martin F.M."/>
            <person name="Stajich J.E."/>
            <person name="Smith M.E."/>
            <person name="Bonito G."/>
            <person name="Spatafora J.W."/>
        </authorList>
    </citation>
    <scope>NUCLEOTIDE SEQUENCE [LARGE SCALE GENOMIC DNA]</scope>
    <source>
        <strain evidence="5 6">AD002</strain>
    </source>
</reference>